<gene>
    <name evidence="2" type="ORF">SAMN03080599_01097</name>
</gene>
<name>A0A1G5RWA3_9FIRM</name>
<evidence type="ECO:0000313" key="2">
    <source>
        <dbReference type="EMBL" id="SCZ78138.1"/>
    </source>
</evidence>
<accession>A0A1G5RWA3</accession>
<dbReference type="EMBL" id="FMWL01000004">
    <property type="protein sequence ID" value="SCZ78138.1"/>
    <property type="molecule type" value="Genomic_DNA"/>
</dbReference>
<dbReference type="Proteomes" id="UP000199208">
    <property type="component" value="Unassembled WGS sequence"/>
</dbReference>
<sequence>MILMIQRVGAGGHLPKKQKEHGLPGKLAKSGRPPKKSVLLNSHN</sequence>
<evidence type="ECO:0000256" key="1">
    <source>
        <dbReference type="SAM" id="MobiDB-lite"/>
    </source>
</evidence>
<reference evidence="2 3" key="1">
    <citation type="submission" date="2016-10" db="EMBL/GenBank/DDBJ databases">
        <authorList>
            <person name="de Groot N.N."/>
        </authorList>
    </citation>
    <scope>NUCLEOTIDE SEQUENCE [LARGE SCALE GENOMIC DNA]</scope>
    <source>
        <strain evidence="2 3">DSM 2784</strain>
    </source>
</reference>
<evidence type="ECO:0000313" key="3">
    <source>
        <dbReference type="Proteomes" id="UP000199208"/>
    </source>
</evidence>
<organism evidence="2 3">
    <name type="scientific">Acidaminobacter hydrogenoformans DSM 2784</name>
    <dbReference type="NCBI Taxonomy" id="1120920"/>
    <lineage>
        <taxon>Bacteria</taxon>
        <taxon>Bacillati</taxon>
        <taxon>Bacillota</taxon>
        <taxon>Clostridia</taxon>
        <taxon>Peptostreptococcales</taxon>
        <taxon>Acidaminobacteraceae</taxon>
        <taxon>Acidaminobacter</taxon>
    </lineage>
</organism>
<keyword evidence="3" id="KW-1185">Reference proteome</keyword>
<proteinExistence type="predicted"/>
<dbReference type="AlphaFoldDB" id="A0A1G5RWA3"/>
<feature type="region of interest" description="Disordered" evidence="1">
    <location>
        <begin position="7"/>
        <end position="44"/>
    </location>
</feature>
<protein>
    <submittedName>
        <fullName evidence="2">Uncharacterized protein</fullName>
    </submittedName>
</protein>